<dbReference type="EMBL" id="KL363352">
    <property type="protein sequence ID" value="KFD46818.1"/>
    <property type="molecule type" value="Genomic_DNA"/>
</dbReference>
<name>A0A085MXA0_9BILA</name>
<reference evidence="2 3" key="1">
    <citation type="journal article" date="2014" name="Nat. Genet.">
        <title>Genome and transcriptome of the porcine whipworm Trichuris suis.</title>
        <authorList>
            <person name="Jex A.R."/>
            <person name="Nejsum P."/>
            <person name="Schwarz E.M."/>
            <person name="Hu L."/>
            <person name="Young N.D."/>
            <person name="Hall R.S."/>
            <person name="Korhonen P.K."/>
            <person name="Liao S."/>
            <person name="Thamsborg S."/>
            <person name="Xia J."/>
            <person name="Xu P."/>
            <person name="Wang S."/>
            <person name="Scheerlinck J.P."/>
            <person name="Hofmann A."/>
            <person name="Sternberg P.W."/>
            <person name="Wang J."/>
            <person name="Gasser R.B."/>
        </authorList>
    </citation>
    <scope>NUCLEOTIDE SEQUENCE [LARGE SCALE GENOMIC DNA]</scope>
    <source>
        <strain evidence="2">DCEP-RM93F</strain>
        <strain evidence="1">DCEP-RM93M</strain>
    </source>
</reference>
<evidence type="ECO:0000313" key="3">
    <source>
        <dbReference type="Proteomes" id="UP000030764"/>
    </source>
</evidence>
<dbReference type="Proteomes" id="UP000030758">
    <property type="component" value="Unassembled WGS sequence"/>
</dbReference>
<dbReference type="AlphaFoldDB" id="A0A085MXA0"/>
<dbReference type="EMBL" id="KL367609">
    <property type="protein sequence ID" value="KFD61846.1"/>
    <property type="molecule type" value="Genomic_DNA"/>
</dbReference>
<protein>
    <recommendedName>
        <fullName evidence="4">Transposase zinc-ribbon domain-containing protein</fullName>
    </recommendedName>
</protein>
<dbReference type="Proteomes" id="UP000030764">
    <property type="component" value="Unassembled WGS sequence"/>
</dbReference>
<evidence type="ECO:0000313" key="2">
    <source>
        <dbReference type="EMBL" id="KFD61846.1"/>
    </source>
</evidence>
<evidence type="ECO:0008006" key="4">
    <source>
        <dbReference type="Google" id="ProtNLM"/>
    </source>
</evidence>
<keyword evidence="3" id="KW-1185">Reference proteome</keyword>
<accession>A0A085MXA0</accession>
<sequence>MQPSSVPMNIQWLFYTIKDEESVITLLRDKGLLHRERVCPSCNEAMQLGRGGQVWRCYKRSCRTEVSIRTGTWFEGTRGRLKLRKAVQFMDFWSCSYSTVKMCKDELGTDKNVTCRWNRYMREVAAEALGKIALPLHLCESMWRKRLAPTDNAFEKMFQDIANLHPPQ</sequence>
<evidence type="ECO:0000313" key="1">
    <source>
        <dbReference type="EMBL" id="KFD46818.1"/>
    </source>
</evidence>
<proteinExistence type="predicted"/>
<gene>
    <name evidence="1" type="ORF">M513_12301</name>
    <name evidence="2" type="ORF">M514_12301</name>
</gene>
<organism evidence="2">
    <name type="scientific">Trichuris suis</name>
    <name type="common">pig whipworm</name>
    <dbReference type="NCBI Taxonomy" id="68888"/>
    <lineage>
        <taxon>Eukaryota</taxon>
        <taxon>Metazoa</taxon>
        <taxon>Ecdysozoa</taxon>
        <taxon>Nematoda</taxon>
        <taxon>Enoplea</taxon>
        <taxon>Dorylaimia</taxon>
        <taxon>Trichinellida</taxon>
        <taxon>Trichuridae</taxon>
        <taxon>Trichuris</taxon>
    </lineage>
</organism>